<comment type="caution">
    <text evidence="4">The sequence shown here is derived from an EMBL/GenBank/DDBJ whole genome shotgun (WGS) entry which is preliminary data.</text>
</comment>
<dbReference type="SUPFAM" id="SSF47699">
    <property type="entry name" value="Bifunctional inhibitor/lipid-transfer protein/seed storage 2S albumin"/>
    <property type="match status" value="1"/>
</dbReference>
<evidence type="ECO:0000256" key="2">
    <source>
        <dbReference type="SAM" id="SignalP"/>
    </source>
</evidence>
<protein>
    <recommendedName>
        <fullName evidence="3">Bifunctional inhibitor/plant lipid transfer protein/seed storage helical domain-containing protein</fullName>
    </recommendedName>
</protein>
<keyword evidence="5" id="KW-1185">Reference proteome</keyword>
<name>A0A835BMB3_9POAL</name>
<proteinExistence type="predicted"/>
<feature type="chain" id="PRO_5032440546" description="Bifunctional inhibitor/plant lipid transfer protein/seed storage helical domain-containing protein" evidence="2">
    <location>
        <begin position="27"/>
        <end position="184"/>
    </location>
</feature>
<reference evidence="4" key="1">
    <citation type="submission" date="2020-07" db="EMBL/GenBank/DDBJ databases">
        <title>Genome sequence and genetic diversity analysis of an under-domesticated orphan crop, white fonio (Digitaria exilis).</title>
        <authorList>
            <person name="Bennetzen J.L."/>
            <person name="Chen S."/>
            <person name="Ma X."/>
            <person name="Wang X."/>
            <person name="Yssel A.E.J."/>
            <person name="Chaluvadi S.R."/>
            <person name="Johnson M."/>
            <person name="Gangashetty P."/>
            <person name="Hamidou F."/>
            <person name="Sanogo M.D."/>
            <person name="Zwaenepoel A."/>
            <person name="Wallace J."/>
            <person name="Van De Peer Y."/>
            <person name="Van Deynze A."/>
        </authorList>
    </citation>
    <scope>NUCLEOTIDE SEQUENCE</scope>
    <source>
        <tissue evidence="4">Leaves</tissue>
    </source>
</reference>
<dbReference type="EMBL" id="JACEFO010001776">
    <property type="protein sequence ID" value="KAF8704122.1"/>
    <property type="molecule type" value="Genomic_DNA"/>
</dbReference>
<dbReference type="Proteomes" id="UP000636709">
    <property type="component" value="Unassembled WGS sequence"/>
</dbReference>
<evidence type="ECO:0000313" key="5">
    <source>
        <dbReference type="Proteomes" id="UP000636709"/>
    </source>
</evidence>
<feature type="region of interest" description="Disordered" evidence="1">
    <location>
        <begin position="105"/>
        <end position="130"/>
    </location>
</feature>
<gene>
    <name evidence="4" type="ORF">HU200_031613</name>
</gene>
<sequence length="184" mass="19556">MAMKVILRVLVSALVFCMLANHQASGETDCYDQKTNVKLKCKKNIDITRFYEPPQLGDKCCQAVEVSDMVCVCGAFTDEELQSEKISSIYLFHVAKNCGHPLPAGTQCGTPPEPPPAPPPGVARGASCSTADEEEEASPWAAIGIGARTAVGGGWRVVVVVAGEAPPWTSAVAEPPNLNWLKCV</sequence>
<dbReference type="PANTHER" id="PTHR33286:SF44">
    <property type="entry name" value="5A2 PROTEIN"/>
    <property type="match status" value="1"/>
</dbReference>
<feature type="domain" description="Bifunctional inhibitor/plant lipid transfer protein/seed storage helical" evidence="3">
    <location>
        <begin position="12"/>
        <end position="108"/>
    </location>
</feature>
<dbReference type="Pfam" id="PF14368">
    <property type="entry name" value="LTP_2"/>
    <property type="match status" value="1"/>
</dbReference>
<accession>A0A835BMB3</accession>
<evidence type="ECO:0000256" key="1">
    <source>
        <dbReference type="SAM" id="MobiDB-lite"/>
    </source>
</evidence>
<evidence type="ECO:0000313" key="4">
    <source>
        <dbReference type="EMBL" id="KAF8704122.1"/>
    </source>
</evidence>
<organism evidence="4 5">
    <name type="scientific">Digitaria exilis</name>
    <dbReference type="NCBI Taxonomy" id="1010633"/>
    <lineage>
        <taxon>Eukaryota</taxon>
        <taxon>Viridiplantae</taxon>
        <taxon>Streptophyta</taxon>
        <taxon>Embryophyta</taxon>
        <taxon>Tracheophyta</taxon>
        <taxon>Spermatophyta</taxon>
        <taxon>Magnoliopsida</taxon>
        <taxon>Liliopsida</taxon>
        <taxon>Poales</taxon>
        <taxon>Poaceae</taxon>
        <taxon>PACMAD clade</taxon>
        <taxon>Panicoideae</taxon>
        <taxon>Panicodae</taxon>
        <taxon>Paniceae</taxon>
        <taxon>Anthephorinae</taxon>
        <taxon>Digitaria</taxon>
    </lineage>
</organism>
<dbReference type="OrthoDB" id="654726at2759"/>
<dbReference type="PANTHER" id="PTHR33286">
    <property type="entry name" value="BIFUNCTIONAL INHIBITOR/LIPID-TRANSFER PROTEIN/SEED STORAGE 2S ALBUMIN SUPERFAMILY PROTEIN"/>
    <property type="match status" value="1"/>
</dbReference>
<dbReference type="InterPro" id="IPR016140">
    <property type="entry name" value="Bifunc_inhib/LTP/seed_store"/>
</dbReference>
<dbReference type="Gene3D" id="1.10.110.10">
    <property type="entry name" value="Plant lipid-transfer and hydrophobic proteins"/>
    <property type="match status" value="1"/>
</dbReference>
<evidence type="ECO:0000259" key="3">
    <source>
        <dbReference type="Pfam" id="PF14368"/>
    </source>
</evidence>
<feature type="compositionally biased region" description="Pro residues" evidence="1">
    <location>
        <begin position="111"/>
        <end position="121"/>
    </location>
</feature>
<feature type="signal peptide" evidence="2">
    <location>
        <begin position="1"/>
        <end position="26"/>
    </location>
</feature>
<dbReference type="AlphaFoldDB" id="A0A835BMB3"/>
<keyword evidence="2" id="KW-0732">Signal</keyword>
<dbReference type="InterPro" id="IPR036312">
    <property type="entry name" value="Bifun_inhib/LTP/seed_sf"/>
</dbReference>